<evidence type="ECO:0000256" key="7">
    <source>
        <dbReference type="ARBA" id="ARBA00022801"/>
    </source>
</evidence>
<keyword evidence="12" id="KW-0233">DNA recombination</keyword>
<dbReference type="CDD" id="cd17920">
    <property type="entry name" value="DEXHc_RecQ"/>
    <property type="match status" value="1"/>
</dbReference>
<protein>
    <recommendedName>
        <fullName evidence="16">DNA helicase RecQ</fullName>
        <ecNumber evidence="16">5.6.2.4</ecNumber>
    </recommendedName>
</protein>
<dbReference type="Gene3D" id="1.10.150.80">
    <property type="entry name" value="HRDC domain"/>
    <property type="match status" value="1"/>
</dbReference>
<dbReference type="InterPro" id="IPR014001">
    <property type="entry name" value="Helicase_ATP-bd"/>
</dbReference>
<gene>
    <name evidence="20" type="ORF">CBF31_05840</name>
</gene>
<evidence type="ECO:0000256" key="4">
    <source>
        <dbReference type="ARBA" id="ARBA00022723"/>
    </source>
</evidence>
<dbReference type="InterPro" id="IPR001650">
    <property type="entry name" value="Helicase_C-like"/>
</dbReference>
<evidence type="ECO:0000313" key="21">
    <source>
        <dbReference type="Proteomes" id="UP000287101"/>
    </source>
</evidence>
<keyword evidence="10" id="KW-0067">ATP-binding</keyword>
<dbReference type="GO" id="GO:0043138">
    <property type="term" value="F:3'-5' DNA helicase activity"/>
    <property type="evidence" value="ECO:0007669"/>
    <property type="project" value="UniProtKB-EC"/>
</dbReference>
<dbReference type="Pfam" id="PF00271">
    <property type="entry name" value="Helicase_C"/>
    <property type="match status" value="1"/>
</dbReference>
<dbReference type="InterPro" id="IPR036388">
    <property type="entry name" value="WH-like_DNA-bd_sf"/>
</dbReference>
<dbReference type="InterPro" id="IPR036390">
    <property type="entry name" value="WH_DNA-bd_sf"/>
</dbReference>
<dbReference type="InterPro" id="IPR006293">
    <property type="entry name" value="DNA_helicase_ATP-dep_RecQ_bac"/>
</dbReference>
<keyword evidence="7" id="KW-0378">Hydrolase</keyword>
<comment type="cofactor">
    <cofactor evidence="2">
        <name>Zn(2+)</name>
        <dbReference type="ChEBI" id="CHEBI:29105"/>
    </cofactor>
</comment>
<dbReference type="Pfam" id="PF00270">
    <property type="entry name" value="DEAD"/>
    <property type="match status" value="1"/>
</dbReference>
<dbReference type="Gene3D" id="1.10.10.10">
    <property type="entry name" value="Winged helix-like DNA-binding domain superfamily/Winged helix DNA-binding domain"/>
    <property type="match status" value="1"/>
</dbReference>
<evidence type="ECO:0000256" key="5">
    <source>
        <dbReference type="ARBA" id="ARBA00022741"/>
    </source>
</evidence>
<keyword evidence="5" id="KW-0547">Nucleotide-binding</keyword>
<dbReference type="InterPro" id="IPR004589">
    <property type="entry name" value="DNA_helicase_ATP-dep_RecQ"/>
</dbReference>
<dbReference type="InterPro" id="IPR044876">
    <property type="entry name" value="HRDC_dom_sf"/>
</dbReference>
<dbReference type="PROSITE" id="PS50967">
    <property type="entry name" value="HRDC"/>
    <property type="match status" value="1"/>
</dbReference>
<dbReference type="InterPro" id="IPR010997">
    <property type="entry name" value="HRDC-like_sf"/>
</dbReference>
<dbReference type="GO" id="GO:0005737">
    <property type="term" value="C:cytoplasm"/>
    <property type="evidence" value="ECO:0007669"/>
    <property type="project" value="TreeGrafter"/>
</dbReference>
<evidence type="ECO:0000313" key="20">
    <source>
        <dbReference type="EMBL" id="RSU03237.1"/>
    </source>
</evidence>
<dbReference type="NCBIfam" id="TIGR01389">
    <property type="entry name" value="recQ"/>
    <property type="match status" value="1"/>
</dbReference>
<evidence type="ECO:0000256" key="16">
    <source>
        <dbReference type="NCBIfam" id="TIGR01389"/>
    </source>
</evidence>
<evidence type="ECO:0000259" key="18">
    <source>
        <dbReference type="PROSITE" id="PS51192"/>
    </source>
</evidence>
<evidence type="ECO:0000256" key="6">
    <source>
        <dbReference type="ARBA" id="ARBA00022763"/>
    </source>
</evidence>
<dbReference type="Proteomes" id="UP000287101">
    <property type="component" value="Unassembled WGS sequence"/>
</dbReference>
<dbReference type="InterPro" id="IPR011545">
    <property type="entry name" value="DEAD/DEAH_box_helicase_dom"/>
</dbReference>
<evidence type="ECO:0000256" key="11">
    <source>
        <dbReference type="ARBA" id="ARBA00023125"/>
    </source>
</evidence>
<dbReference type="GO" id="GO:0006310">
    <property type="term" value="P:DNA recombination"/>
    <property type="evidence" value="ECO:0007669"/>
    <property type="project" value="UniProtKB-UniRule"/>
</dbReference>
<dbReference type="GO" id="GO:0046872">
    <property type="term" value="F:metal ion binding"/>
    <property type="evidence" value="ECO:0007669"/>
    <property type="project" value="UniProtKB-KW"/>
</dbReference>
<comment type="similarity">
    <text evidence="3">Belongs to the helicase family. RecQ subfamily.</text>
</comment>
<evidence type="ECO:0000256" key="2">
    <source>
        <dbReference type="ARBA" id="ARBA00001947"/>
    </source>
</evidence>
<feature type="domain" description="HRDC" evidence="17">
    <location>
        <begin position="531"/>
        <end position="608"/>
    </location>
</feature>
<dbReference type="PROSITE" id="PS51194">
    <property type="entry name" value="HELICASE_CTER"/>
    <property type="match status" value="1"/>
</dbReference>
<dbReference type="PANTHER" id="PTHR13710">
    <property type="entry name" value="DNA HELICASE RECQ FAMILY MEMBER"/>
    <property type="match status" value="1"/>
</dbReference>
<keyword evidence="4" id="KW-0479">Metal-binding</keyword>
<evidence type="ECO:0000256" key="8">
    <source>
        <dbReference type="ARBA" id="ARBA00022806"/>
    </source>
</evidence>
<keyword evidence="8 20" id="KW-0347">Helicase</keyword>
<dbReference type="RefSeq" id="WP_126831447.1">
    <property type="nucleotide sequence ID" value="NZ_CBCRYB010000010.1"/>
</dbReference>
<dbReference type="GO" id="GO:0009378">
    <property type="term" value="F:four-way junction helicase activity"/>
    <property type="evidence" value="ECO:0007669"/>
    <property type="project" value="TreeGrafter"/>
</dbReference>
<feature type="domain" description="Helicase ATP-binding" evidence="18">
    <location>
        <begin position="26"/>
        <end position="195"/>
    </location>
</feature>
<keyword evidence="11" id="KW-0238">DNA-binding</keyword>
<dbReference type="GO" id="GO:0003677">
    <property type="term" value="F:DNA binding"/>
    <property type="evidence" value="ECO:0007669"/>
    <property type="project" value="UniProtKB-KW"/>
</dbReference>
<keyword evidence="6" id="KW-0227">DNA damage</keyword>
<dbReference type="GO" id="GO:0006281">
    <property type="term" value="P:DNA repair"/>
    <property type="evidence" value="ECO:0007669"/>
    <property type="project" value="UniProtKB-KW"/>
</dbReference>
<dbReference type="EC" id="5.6.2.4" evidence="16"/>
<dbReference type="GO" id="GO:0006260">
    <property type="term" value="P:DNA replication"/>
    <property type="evidence" value="ECO:0007669"/>
    <property type="project" value="InterPro"/>
</dbReference>
<dbReference type="Pfam" id="PF00570">
    <property type="entry name" value="HRDC"/>
    <property type="match status" value="1"/>
</dbReference>
<dbReference type="NCBIfam" id="TIGR00614">
    <property type="entry name" value="recQ_fam"/>
    <property type="match status" value="1"/>
</dbReference>
<dbReference type="GO" id="GO:0043590">
    <property type="term" value="C:bacterial nucleoid"/>
    <property type="evidence" value="ECO:0007669"/>
    <property type="project" value="TreeGrafter"/>
</dbReference>
<dbReference type="SMART" id="SM00341">
    <property type="entry name" value="HRDC"/>
    <property type="match status" value="1"/>
</dbReference>
<proteinExistence type="inferred from homology"/>
<evidence type="ECO:0000256" key="10">
    <source>
        <dbReference type="ARBA" id="ARBA00022840"/>
    </source>
</evidence>
<dbReference type="OrthoDB" id="9763310at2"/>
<accession>A0A430A835</accession>
<evidence type="ECO:0000256" key="12">
    <source>
        <dbReference type="ARBA" id="ARBA00023172"/>
    </source>
</evidence>
<comment type="catalytic activity">
    <reaction evidence="15">
        <text>Couples ATP hydrolysis with the unwinding of duplex DNA by translocating in the 3'-5' direction.</text>
        <dbReference type="EC" id="5.6.2.4"/>
    </reaction>
</comment>
<dbReference type="SMART" id="SM00487">
    <property type="entry name" value="DEXDc"/>
    <property type="match status" value="1"/>
</dbReference>
<dbReference type="Pfam" id="PF09382">
    <property type="entry name" value="RQC"/>
    <property type="match status" value="1"/>
</dbReference>
<organism evidence="20 21">
    <name type="scientific">Vagococcus fessus</name>
    <dbReference type="NCBI Taxonomy" id="120370"/>
    <lineage>
        <taxon>Bacteria</taxon>
        <taxon>Bacillati</taxon>
        <taxon>Bacillota</taxon>
        <taxon>Bacilli</taxon>
        <taxon>Lactobacillales</taxon>
        <taxon>Enterococcaceae</taxon>
        <taxon>Vagococcus</taxon>
    </lineage>
</organism>
<dbReference type="InterPro" id="IPR018982">
    <property type="entry name" value="RQC_domain"/>
</dbReference>
<evidence type="ECO:0000256" key="13">
    <source>
        <dbReference type="ARBA" id="ARBA00023204"/>
    </source>
</evidence>
<evidence type="ECO:0000256" key="3">
    <source>
        <dbReference type="ARBA" id="ARBA00005446"/>
    </source>
</evidence>
<keyword evidence="21" id="KW-1185">Reference proteome</keyword>
<dbReference type="Gene3D" id="3.40.50.300">
    <property type="entry name" value="P-loop containing nucleotide triphosphate hydrolases"/>
    <property type="match status" value="2"/>
</dbReference>
<keyword evidence="14" id="KW-0413">Isomerase</keyword>
<comment type="cofactor">
    <cofactor evidence="1">
        <name>Mg(2+)</name>
        <dbReference type="ChEBI" id="CHEBI:18420"/>
    </cofactor>
</comment>
<comment type="caution">
    <text evidence="20">The sequence shown here is derived from an EMBL/GenBank/DDBJ whole genome shotgun (WGS) entry which is preliminary data.</text>
</comment>
<dbReference type="InterPro" id="IPR027417">
    <property type="entry name" value="P-loop_NTPase"/>
</dbReference>
<dbReference type="SUPFAM" id="SSF47819">
    <property type="entry name" value="HRDC-like"/>
    <property type="match status" value="1"/>
</dbReference>
<reference evidence="20 21" key="1">
    <citation type="submission" date="2017-05" db="EMBL/GenBank/DDBJ databases">
        <title>Vagococcus spp. assemblies.</title>
        <authorList>
            <person name="Gulvik C.A."/>
        </authorList>
    </citation>
    <scope>NUCLEOTIDE SEQUENCE [LARGE SCALE GENOMIC DNA]</scope>
    <source>
        <strain evidence="20 21">CCUG 41755</strain>
    </source>
</reference>
<feature type="domain" description="Helicase C-terminal" evidence="19">
    <location>
        <begin position="216"/>
        <end position="370"/>
    </location>
</feature>
<dbReference type="GO" id="GO:0005524">
    <property type="term" value="F:ATP binding"/>
    <property type="evidence" value="ECO:0007669"/>
    <property type="project" value="UniProtKB-KW"/>
</dbReference>
<evidence type="ECO:0000256" key="1">
    <source>
        <dbReference type="ARBA" id="ARBA00001946"/>
    </source>
</evidence>
<dbReference type="SUPFAM" id="SSF46785">
    <property type="entry name" value="Winged helix' DNA-binding domain"/>
    <property type="match status" value="1"/>
</dbReference>
<dbReference type="SMART" id="SM00956">
    <property type="entry name" value="RQC"/>
    <property type="match status" value="1"/>
</dbReference>
<sequence length="608" mass="69788">MSENKYTLLKHYFGYDSYREGQEGIIDALLAKQDVLAIMPTGAGKSICYQIPALLFDGITLVISPLISLMKDQVAALTQVGIPAAYLNSSLTSTQQYQVLENARLGQYKIMYVAPEQLTTDRFLNFSRSVDVDFISVDEAHCVSQWGQDFRPGYLQIHEYIQQLPKRPIVGAFTATATEVVKHDISQLLQLQSPYEVTTGFDRKNLSFTVTKPKDKFEYVRVFVDKHHTESGVIYCQSRKNVEDVCDRLNELDFEATRYHAGLSSDERKRNQDLFVNDEKKIMVATNAFGMGIDKSNVTYVIHYNMPKNMESYYQEAGRAGRDGSDSQCILLYSGRDVVTNQYFIDNNADNDKLSEEEREVFKKHEQERLKRMSFYCFTQDCLRNYILNYFGEKSPHYCGNCSNCLNNFEKIDVTIPAQKIISCVKRLRENFGVKVVIDVLRGSKQKRIIDLKLDHLSTYGLMKDTSENQIRQMIEFMLAEGYLEQDGDKYPVLKLGFRAYDLLQPEASLKMNLIKEQDLPKKKSTQVKDDVENPALFAELQVLRRRHADEQRVPAYVVFTDASLREMTSRLPQTEEEFLAIPGIGEAKLEKYGDDFLGAIKQFTDEN</sequence>
<dbReference type="Pfam" id="PF16124">
    <property type="entry name" value="RecQ_Zn_bind"/>
    <property type="match status" value="1"/>
</dbReference>
<dbReference type="AlphaFoldDB" id="A0A430A835"/>
<dbReference type="GO" id="GO:0016787">
    <property type="term" value="F:hydrolase activity"/>
    <property type="evidence" value="ECO:0007669"/>
    <property type="project" value="UniProtKB-KW"/>
</dbReference>
<keyword evidence="13" id="KW-0234">DNA repair</keyword>
<evidence type="ECO:0000256" key="15">
    <source>
        <dbReference type="ARBA" id="ARBA00034617"/>
    </source>
</evidence>
<evidence type="ECO:0000259" key="17">
    <source>
        <dbReference type="PROSITE" id="PS50967"/>
    </source>
</evidence>
<dbReference type="GO" id="GO:0009432">
    <property type="term" value="P:SOS response"/>
    <property type="evidence" value="ECO:0007669"/>
    <property type="project" value="UniProtKB-UniRule"/>
</dbReference>
<dbReference type="FunFam" id="3.40.50.300:FF:000296">
    <property type="entry name" value="ATP-dependent DNA helicase RecQ"/>
    <property type="match status" value="1"/>
</dbReference>
<dbReference type="SUPFAM" id="SSF52540">
    <property type="entry name" value="P-loop containing nucleoside triphosphate hydrolases"/>
    <property type="match status" value="1"/>
</dbReference>
<evidence type="ECO:0000259" key="19">
    <source>
        <dbReference type="PROSITE" id="PS51194"/>
    </source>
</evidence>
<evidence type="ECO:0000256" key="14">
    <source>
        <dbReference type="ARBA" id="ARBA00023235"/>
    </source>
</evidence>
<dbReference type="GO" id="GO:0030894">
    <property type="term" value="C:replisome"/>
    <property type="evidence" value="ECO:0007669"/>
    <property type="project" value="TreeGrafter"/>
</dbReference>
<dbReference type="EMBL" id="NGJY01000002">
    <property type="protein sequence ID" value="RSU03237.1"/>
    <property type="molecule type" value="Genomic_DNA"/>
</dbReference>
<dbReference type="PROSITE" id="PS51192">
    <property type="entry name" value="HELICASE_ATP_BIND_1"/>
    <property type="match status" value="1"/>
</dbReference>
<evidence type="ECO:0000256" key="9">
    <source>
        <dbReference type="ARBA" id="ARBA00022833"/>
    </source>
</evidence>
<name>A0A430A835_9ENTE</name>
<dbReference type="InterPro" id="IPR002121">
    <property type="entry name" value="HRDC_dom"/>
</dbReference>
<keyword evidence="9" id="KW-0862">Zinc</keyword>
<dbReference type="PANTHER" id="PTHR13710:SF105">
    <property type="entry name" value="ATP-DEPENDENT DNA HELICASE Q1"/>
    <property type="match status" value="1"/>
</dbReference>
<dbReference type="SMART" id="SM00490">
    <property type="entry name" value="HELICc"/>
    <property type="match status" value="1"/>
</dbReference>
<dbReference type="InterPro" id="IPR032284">
    <property type="entry name" value="RecQ_Zn-bd"/>
</dbReference>